<reference evidence="16" key="1">
    <citation type="submission" date="2023-07" db="EMBL/GenBank/DDBJ databases">
        <title>A chromosome-level genome assembly of Lolium multiflorum.</title>
        <authorList>
            <person name="Chen Y."/>
            <person name="Copetti D."/>
            <person name="Kolliker R."/>
            <person name="Studer B."/>
        </authorList>
    </citation>
    <scope>NUCLEOTIDE SEQUENCE</scope>
    <source>
        <strain evidence="16">02402/16</strain>
        <tissue evidence="16">Leaf</tissue>
    </source>
</reference>
<dbReference type="SUPFAM" id="SSF53822">
    <property type="entry name" value="Periplasmic binding protein-like I"/>
    <property type="match status" value="1"/>
</dbReference>
<feature type="chain" id="PRO_5042277232" description="Ionotropic glutamate receptor C-terminal domain-containing protein" evidence="14">
    <location>
        <begin position="31"/>
        <end position="662"/>
    </location>
</feature>
<evidence type="ECO:0000256" key="12">
    <source>
        <dbReference type="SAM" id="MobiDB-lite"/>
    </source>
</evidence>
<dbReference type="Gene3D" id="1.10.287.70">
    <property type="match status" value="1"/>
</dbReference>
<protein>
    <recommendedName>
        <fullName evidence="15">Ionotropic glutamate receptor C-terminal domain-containing protein</fullName>
    </recommendedName>
</protein>
<proteinExistence type="predicted"/>
<evidence type="ECO:0000313" key="16">
    <source>
        <dbReference type="EMBL" id="KAK1679460.1"/>
    </source>
</evidence>
<organism evidence="16 17">
    <name type="scientific">Lolium multiflorum</name>
    <name type="common">Italian ryegrass</name>
    <name type="synonym">Lolium perenne subsp. multiflorum</name>
    <dbReference type="NCBI Taxonomy" id="4521"/>
    <lineage>
        <taxon>Eukaryota</taxon>
        <taxon>Viridiplantae</taxon>
        <taxon>Streptophyta</taxon>
        <taxon>Embryophyta</taxon>
        <taxon>Tracheophyta</taxon>
        <taxon>Spermatophyta</taxon>
        <taxon>Magnoliopsida</taxon>
        <taxon>Liliopsida</taxon>
        <taxon>Poales</taxon>
        <taxon>Poaceae</taxon>
        <taxon>BOP clade</taxon>
        <taxon>Pooideae</taxon>
        <taxon>Poodae</taxon>
        <taxon>Poeae</taxon>
        <taxon>Poeae Chloroplast Group 2 (Poeae type)</taxon>
        <taxon>Loliodinae</taxon>
        <taxon>Loliinae</taxon>
        <taxon>Lolium</taxon>
    </lineage>
</organism>
<evidence type="ECO:0000256" key="11">
    <source>
        <dbReference type="ARBA" id="ARBA00023303"/>
    </source>
</evidence>
<feature type="domain" description="Ionotropic glutamate receptor C-terminal" evidence="15">
    <location>
        <begin position="198"/>
        <end position="525"/>
    </location>
</feature>
<dbReference type="EMBL" id="JAUUTY010000002">
    <property type="protein sequence ID" value="KAK1679460.1"/>
    <property type="molecule type" value="Genomic_DNA"/>
</dbReference>
<evidence type="ECO:0000259" key="15">
    <source>
        <dbReference type="SMART" id="SM00079"/>
    </source>
</evidence>
<keyword evidence="8" id="KW-0675">Receptor</keyword>
<dbReference type="InterPro" id="IPR015683">
    <property type="entry name" value="Ionotropic_Glu_rcpt"/>
</dbReference>
<evidence type="ECO:0000256" key="14">
    <source>
        <dbReference type="SAM" id="SignalP"/>
    </source>
</evidence>
<feature type="region of interest" description="Disordered" evidence="12">
    <location>
        <begin position="409"/>
        <end position="428"/>
    </location>
</feature>
<comment type="caution">
    <text evidence="16">The sequence shown here is derived from an EMBL/GenBank/DDBJ whole genome shotgun (WGS) entry which is preliminary data.</text>
</comment>
<feature type="transmembrane region" description="Helical" evidence="13">
    <location>
        <begin position="384"/>
        <end position="402"/>
    </location>
</feature>
<evidence type="ECO:0000256" key="6">
    <source>
        <dbReference type="ARBA" id="ARBA00023065"/>
    </source>
</evidence>
<dbReference type="Gene3D" id="3.40.190.10">
    <property type="entry name" value="Periplasmic binding protein-like II"/>
    <property type="match status" value="1"/>
</dbReference>
<dbReference type="GO" id="GO:0015276">
    <property type="term" value="F:ligand-gated monoatomic ion channel activity"/>
    <property type="evidence" value="ECO:0007669"/>
    <property type="project" value="InterPro"/>
</dbReference>
<dbReference type="SMART" id="SM00079">
    <property type="entry name" value="PBPe"/>
    <property type="match status" value="1"/>
</dbReference>
<sequence>MEWTTRRLLVFLSSLTLWSISVDVCSPAAAGPVLAPAPAPVRIGVVLDLTSDVGKKTRACISKALDDFDAAHGTARVELRVIDSRGDLAVAAHAAGDLIRNDQVQAMIWGPQTPSKADQVAHLGHSNNIPVLSFSDISPTSCAFWLEDPLTVSGGHAKVGFTLGSDSIAFLTPTTDKRNGIKLDTIKTSEDCQGPYMKIGVPLKHGFKEFVQATDPNPMNHNFTGYSIDIFKAAMRDVNPSPCYQFWLFQGTYDELVGNVSSGVRLDPTHFQLILSRELVGDVTITAKRAAATDFTVPYTQSGVSMLVLVKYESHTWTFLSLELWIATVVFIIYTGFVVCMIELQGNPEYQGSISRQCSNALYFVFSTLTFSHGQGIRSPLSKIVVVVWCFVVLILVTSYTASLSSMNHDDREKTYSSGDRSGPAPAESKLMKYTTKEEYAAALRKGSKNGGVSAIVDEIPYLTSFLSDGRNKNEFMMLGCIYKTPGFGFAFRLGSPLVHDLSSAILNLAEGTGSSAIEAEWFGTAAPLMGSGTVPDTDFADLTFRSFSGLFFITGSISTLMLLISIVRLVHAKYTRVRQDDVESVPDSIVDETSPLQDGMGGNPSPHQQPPHEAVSNDIEDVHVDVSDENAGGGEPGPLQLNDTHTGPMPAAHIQIDMSNV</sequence>
<dbReference type="AlphaFoldDB" id="A0AAD8TAY2"/>
<keyword evidence="2" id="KW-0813">Transport</keyword>
<dbReference type="Pfam" id="PF00060">
    <property type="entry name" value="Lig_chan"/>
    <property type="match status" value="1"/>
</dbReference>
<dbReference type="PANTHER" id="PTHR18966">
    <property type="entry name" value="IONOTROPIC GLUTAMATE RECEPTOR"/>
    <property type="match status" value="1"/>
</dbReference>
<evidence type="ECO:0000256" key="4">
    <source>
        <dbReference type="ARBA" id="ARBA00022729"/>
    </source>
</evidence>
<dbReference type="Proteomes" id="UP001231189">
    <property type="component" value="Unassembled WGS sequence"/>
</dbReference>
<dbReference type="GO" id="GO:0016020">
    <property type="term" value="C:membrane"/>
    <property type="evidence" value="ECO:0007669"/>
    <property type="project" value="UniProtKB-SubCell"/>
</dbReference>
<dbReference type="Gene3D" id="3.40.50.2300">
    <property type="match status" value="1"/>
</dbReference>
<evidence type="ECO:0000256" key="2">
    <source>
        <dbReference type="ARBA" id="ARBA00022448"/>
    </source>
</evidence>
<keyword evidence="10" id="KW-1071">Ligand-gated ion channel</keyword>
<evidence type="ECO:0000256" key="5">
    <source>
        <dbReference type="ARBA" id="ARBA00022989"/>
    </source>
</evidence>
<feature type="transmembrane region" description="Helical" evidence="13">
    <location>
        <begin position="550"/>
        <end position="571"/>
    </location>
</feature>
<feature type="signal peptide" evidence="14">
    <location>
        <begin position="1"/>
        <end position="30"/>
    </location>
</feature>
<dbReference type="InterPro" id="IPR028081">
    <property type="entry name" value="Leu-bd"/>
</dbReference>
<dbReference type="SUPFAM" id="SSF53850">
    <property type="entry name" value="Periplasmic binding protein-like II"/>
    <property type="match status" value="1"/>
</dbReference>
<evidence type="ECO:0000256" key="1">
    <source>
        <dbReference type="ARBA" id="ARBA00004141"/>
    </source>
</evidence>
<evidence type="ECO:0000256" key="9">
    <source>
        <dbReference type="ARBA" id="ARBA00023180"/>
    </source>
</evidence>
<keyword evidence="9" id="KW-0325">Glycoprotein</keyword>
<keyword evidence="4 14" id="KW-0732">Signal</keyword>
<evidence type="ECO:0000313" key="17">
    <source>
        <dbReference type="Proteomes" id="UP001231189"/>
    </source>
</evidence>
<gene>
    <name evidence="16" type="ORF">QYE76_040308</name>
</gene>
<evidence type="ECO:0000256" key="3">
    <source>
        <dbReference type="ARBA" id="ARBA00022692"/>
    </source>
</evidence>
<keyword evidence="3 13" id="KW-0812">Transmembrane</keyword>
<name>A0AAD8TAY2_LOLMU</name>
<feature type="transmembrane region" description="Helical" evidence="13">
    <location>
        <begin position="324"/>
        <end position="344"/>
    </location>
</feature>
<dbReference type="InterPro" id="IPR028082">
    <property type="entry name" value="Peripla_BP_I"/>
</dbReference>
<keyword evidence="7 13" id="KW-0472">Membrane</keyword>
<dbReference type="InterPro" id="IPR001320">
    <property type="entry name" value="Iontro_rcpt_C"/>
</dbReference>
<evidence type="ECO:0000256" key="8">
    <source>
        <dbReference type="ARBA" id="ARBA00023170"/>
    </source>
</evidence>
<keyword evidence="17" id="KW-1185">Reference proteome</keyword>
<dbReference type="Pfam" id="PF13458">
    <property type="entry name" value="Peripla_BP_6"/>
    <property type="match status" value="1"/>
</dbReference>
<comment type="subcellular location">
    <subcellularLocation>
        <location evidence="1">Membrane</location>
        <topology evidence="1">Multi-pass membrane protein</topology>
    </subcellularLocation>
</comment>
<evidence type="ECO:0000256" key="10">
    <source>
        <dbReference type="ARBA" id="ARBA00023286"/>
    </source>
</evidence>
<keyword evidence="5 13" id="KW-1133">Transmembrane helix</keyword>
<keyword evidence="6" id="KW-0406">Ion transport</keyword>
<evidence type="ECO:0000256" key="13">
    <source>
        <dbReference type="SAM" id="Phobius"/>
    </source>
</evidence>
<feature type="region of interest" description="Disordered" evidence="12">
    <location>
        <begin position="582"/>
        <end position="615"/>
    </location>
</feature>
<evidence type="ECO:0000256" key="7">
    <source>
        <dbReference type="ARBA" id="ARBA00023136"/>
    </source>
</evidence>
<keyword evidence="11" id="KW-0407">Ion channel</keyword>
<accession>A0AAD8TAY2</accession>